<protein>
    <submittedName>
        <fullName evidence="1">Bv/odv-e26</fullName>
    </submittedName>
</protein>
<evidence type="ECO:0000313" key="2">
    <source>
        <dbReference type="Proteomes" id="UP000297028"/>
    </source>
</evidence>
<evidence type="ECO:0000313" key="1">
    <source>
        <dbReference type="EMBL" id="AVA31196.1"/>
    </source>
</evidence>
<sequence>MVEPTCKILPITTITAMIDVKIRNLQKMYCVINLLRSTRFHFEKIQSKQKKHFMYLQKLIEQKNQIITNLIKKVKKSKQNVKSKYLGVVRCENVIRTITGSEKFVRRRLAELCTLHKAELIFCCSRLDCEKDRSRLADVLRKIYGKSVIIYEGNRRFEFLKLTDALTIQCSISNILQRHEY</sequence>
<reference evidence="1 2" key="1">
    <citation type="journal article" date="2018" name="PLoS ONE">
        <title>Genome analysis of a novel Group I alphabaculovirus obtained from Oxyplax ochracea.</title>
        <authorList>
            <person name="Wang J."/>
            <person name="Hou D."/>
            <person name="Wang Q."/>
            <person name="Kuang W."/>
            <person name="Zhang L."/>
            <person name="Li J."/>
            <person name="Shen S."/>
            <person name="Deng F."/>
            <person name="Wang H."/>
            <person name="Hu Z."/>
            <person name="Wang M."/>
        </authorList>
    </citation>
    <scope>NUCLEOTIDE SEQUENCE [LARGE SCALE GENOMIC DNA]</scope>
    <source>
        <strain evidence="1">435</strain>
    </source>
</reference>
<dbReference type="EMBL" id="MF143631">
    <property type="protein sequence ID" value="AVA31196.1"/>
    <property type="molecule type" value="Genomic_DNA"/>
</dbReference>
<dbReference type="InterPro" id="IPR021286">
    <property type="entry name" value="Baculovirus_E26"/>
</dbReference>
<keyword evidence="2" id="KW-1185">Reference proteome</keyword>
<dbReference type="Pfam" id="PF11050">
    <property type="entry name" value="Viral_env_E26"/>
    <property type="match status" value="1"/>
</dbReference>
<dbReference type="Proteomes" id="UP000297028">
    <property type="component" value="Segment"/>
</dbReference>
<gene>
    <name evidence="1" type="ORF">Oxoc_ORF97</name>
</gene>
<name>A0A2L0WU74_9ABAC</name>
<organism evidence="1 2">
    <name type="scientific">Oxyplax ochracea nucleopolyhedrovirus</name>
    <dbReference type="NCBI Taxonomy" id="2083176"/>
    <lineage>
        <taxon>Viruses</taxon>
        <taxon>Viruses incertae sedis</taxon>
        <taxon>Naldaviricetes</taxon>
        <taxon>Lefavirales</taxon>
        <taxon>Baculoviridae</taxon>
        <taxon>Alphabaculovirus</taxon>
        <taxon>Alphabaculovirus oxochraceae</taxon>
    </lineage>
</organism>
<proteinExistence type="predicted"/>
<accession>A0A2L0WU74</accession>